<evidence type="ECO:0000313" key="1">
    <source>
        <dbReference type="EMBL" id="SEG82754.1"/>
    </source>
</evidence>
<organism evidence="1 2">
    <name type="scientific">Thermomonospora echinospora</name>
    <dbReference type="NCBI Taxonomy" id="1992"/>
    <lineage>
        <taxon>Bacteria</taxon>
        <taxon>Bacillati</taxon>
        <taxon>Actinomycetota</taxon>
        <taxon>Actinomycetes</taxon>
        <taxon>Streptosporangiales</taxon>
        <taxon>Thermomonosporaceae</taxon>
        <taxon>Thermomonospora</taxon>
    </lineage>
</organism>
<name>A0A1H6DC46_9ACTN</name>
<dbReference type="EMBL" id="FNVO01000015">
    <property type="protein sequence ID" value="SEG82754.1"/>
    <property type="molecule type" value="Genomic_DNA"/>
</dbReference>
<dbReference type="Gene3D" id="3.20.170.20">
    <property type="entry name" value="Protein of unknown function DUF952"/>
    <property type="match status" value="1"/>
</dbReference>
<dbReference type="SUPFAM" id="SSF56399">
    <property type="entry name" value="ADP-ribosylation"/>
    <property type="match status" value="1"/>
</dbReference>
<sequence length="128" mass="13884">MKQETRPATVGLPSLRGGEEVKGEIFHIADRTAWDAARAAGGPYEMSTRGRTLADEGFIHCSRSEEQTAGVLHRFYGDVAPEDLVLLVIDPTGLDVRYETADGDTFPHVYGSLPLTAVIDVRSVPGTR</sequence>
<dbReference type="Proteomes" id="UP000236723">
    <property type="component" value="Unassembled WGS sequence"/>
</dbReference>
<gene>
    <name evidence="1" type="ORF">SAMN04489712_11578</name>
</gene>
<dbReference type="AlphaFoldDB" id="A0A1H6DC46"/>
<dbReference type="InterPro" id="IPR009297">
    <property type="entry name" value="DUF952"/>
</dbReference>
<accession>A0A1H6DC46</accession>
<dbReference type="PANTHER" id="PTHR34129">
    <property type="entry name" value="BLR1139 PROTEIN"/>
    <property type="match status" value="1"/>
</dbReference>
<keyword evidence="2" id="KW-1185">Reference proteome</keyword>
<reference evidence="2" key="1">
    <citation type="submission" date="2016-10" db="EMBL/GenBank/DDBJ databases">
        <authorList>
            <person name="Varghese N."/>
            <person name="Submissions S."/>
        </authorList>
    </citation>
    <scope>NUCLEOTIDE SEQUENCE [LARGE SCALE GENOMIC DNA]</scope>
    <source>
        <strain evidence="2">DSM 43163</strain>
    </source>
</reference>
<protein>
    <submittedName>
        <fullName evidence="1">Uncharacterized conserved protein, DUF952 family</fullName>
    </submittedName>
</protein>
<evidence type="ECO:0000313" key="2">
    <source>
        <dbReference type="Proteomes" id="UP000236723"/>
    </source>
</evidence>
<dbReference type="PANTHER" id="PTHR34129:SF1">
    <property type="entry name" value="DUF952 DOMAIN-CONTAINING PROTEIN"/>
    <property type="match status" value="1"/>
</dbReference>
<dbReference type="Pfam" id="PF06108">
    <property type="entry name" value="DUF952"/>
    <property type="match status" value="1"/>
</dbReference>
<proteinExistence type="predicted"/>